<dbReference type="Proteomes" id="UP000695802">
    <property type="component" value="Unassembled WGS sequence"/>
</dbReference>
<keyword evidence="5 6" id="KW-0472">Membrane</keyword>
<reference evidence="7 8" key="1">
    <citation type="submission" date="2021-02" db="EMBL/GenBank/DDBJ databases">
        <title>Taxonomically Unique Crown Gall-Associated Xanthomonas Stains Have Deficiency in Virulence Repertories.</title>
        <authorList>
            <person name="Mafakheri H."/>
            <person name="Taghavi S.M."/>
            <person name="Dimkic I."/>
            <person name="Nemanja K."/>
            <person name="Osdaghi E."/>
        </authorList>
    </citation>
    <scope>NUCLEOTIDE SEQUENCE [LARGE SCALE GENOMIC DNA]</scope>
    <source>
        <strain evidence="7 8">FX4</strain>
    </source>
</reference>
<protein>
    <submittedName>
        <fullName evidence="7">TrbI/VirB10 family protein</fullName>
    </submittedName>
</protein>
<dbReference type="EMBL" id="JAFIWB010000009">
    <property type="protein sequence ID" value="MBN6102663.1"/>
    <property type="molecule type" value="Genomic_DNA"/>
</dbReference>
<keyword evidence="3 6" id="KW-0812">Transmembrane</keyword>
<dbReference type="Gene3D" id="2.40.128.260">
    <property type="entry name" value="Type IV secretion system, VirB10/TraB/TrbI"/>
    <property type="match status" value="1"/>
</dbReference>
<dbReference type="CDD" id="cd16429">
    <property type="entry name" value="VirB10"/>
    <property type="match status" value="1"/>
</dbReference>
<keyword evidence="4 6" id="KW-1133">Transmembrane helix</keyword>
<proteinExistence type="inferred from homology"/>
<keyword evidence="8" id="KW-1185">Reference proteome</keyword>
<name>A0ABS3B2W3_9XANT</name>
<gene>
    <name evidence="7" type="ORF">JR064_10835</name>
</gene>
<feature type="transmembrane region" description="Helical" evidence="6">
    <location>
        <begin position="40"/>
        <end position="60"/>
    </location>
</feature>
<sequence>MRNDAGERDPRLALDAETLHAASLRAAPQVARTPRVGDSLGFALGLLGAVALGGLTLLLLSRQRLHAPPVPAPAQTSALAAPLPRAPVASRTASSPPTVAAAAIAVAPTQSRSMPMIVDNSAASEAGTAPGQAAAASGTANAAPAGGAGLNQDEQFALRVGGDAPPLQQAVALAHPARTVVQGSLIPAVLETALNTDLPGYARALVSRDVRGFDGSEVVIPRGSRLVGQYRSGVETGQRRAYIVWSRLIRPDGVSVQLASPAVDGSGETGLDGEVGRHFWQRYGASMLLSVVGGVASALGGDSGTLVIGTSTSSASAQALQTDGKIPPTIRVPLGTPIQVFAARDLDFSGY</sequence>
<dbReference type="RefSeq" id="WP_206229714.1">
    <property type="nucleotide sequence ID" value="NZ_JAFIWB010000009.1"/>
</dbReference>
<comment type="caution">
    <text evidence="7">The sequence shown here is derived from an EMBL/GenBank/DDBJ whole genome shotgun (WGS) entry which is preliminary data.</text>
</comment>
<comment type="subcellular location">
    <subcellularLocation>
        <location evidence="1">Membrane</location>
        <topology evidence="1">Single-pass membrane protein</topology>
    </subcellularLocation>
</comment>
<evidence type="ECO:0000313" key="7">
    <source>
        <dbReference type="EMBL" id="MBN6102663.1"/>
    </source>
</evidence>
<evidence type="ECO:0000313" key="8">
    <source>
        <dbReference type="Proteomes" id="UP000695802"/>
    </source>
</evidence>
<evidence type="ECO:0000256" key="5">
    <source>
        <dbReference type="ARBA" id="ARBA00023136"/>
    </source>
</evidence>
<evidence type="ECO:0000256" key="1">
    <source>
        <dbReference type="ARBA" id="ARBA00004167"/>
    </source>
</evidence>
<organism evidence="7 8">
    <name type="scientific">Xanthomonas bonasiae</name>
    <dbReference type="NCBI Taxonomy" id="2810351"/>
    <lineage>
        <taxon>Bacteria</taxon>
        <taxon>Pseudomonadati</taxon>
        <taxon>Pseudomonadota</taxon>
        <taxon>Gammaproteobacteria</taxon>
        <taxon>Lysobacterales</taxon>
        <taxon>Lysobacteraceae</taxon>
        <taxon>Xanthomonas</taxon>
    </lineage>
</organism>
<dbReference type="InterPro" id="IPR042217">
    <property type="entry name" value="T4SS_VirB10/TrbI"/>
</dbReference>
<evidence type="ECO:0000256" key="2">
    <source>
        <dbReference type="ARBA" id="ARBA00010265"/>
    </source>
</evidence>
<dbReference type="Pfam" id="PF03743">
    <property type="entry name" value="TrbI"/>
    <property type="match status" value="1"/>
</dbReference>
<comment type="similarity">
    <text evidence="2">Belongs to the TrbI/VirB10 family.</text>
</comment>
<evidence type="ECO:0000256" key="4">
    <source>
        <dbReference type="ARBA" id="ARBA00022989"/>
    </source>
</evidence>
<dbReference type="InterPro" id="IPR005498">
    <property type="entry name" value="T4SS_VirB10/TraB/TrbI"/>
</dbReference>
<evidence type="ECO:0000256" key="6">
    <source>
        <dbReference type="SAM" id="Phobius"/>
    </source>
</evidence>
<evidence type="ECO:0000256" key="3">
    <source>
        <dbReference type="ARBA" id="ARBA00022692"/>
    </source>
</evidence>
<accession>A0ABS3B2W3</accession>